<evidence type="ECO:0000256" key="10">
    <source>
        <dbReference type="ARBA" id="ARBA00023018"/>
    </source>
</evidence>
<evidence type="ECO:0000256" key="19">
    <source>
        <dbReference type="ARBA" id="ARBA00076257"/>
    </source>
</evidence>
<keyword evidence="14" id="KW-0968">Cytoplasmic vesicle</keyword>
<name>A0AAN9XYJ4_9HEMI</name>
<keyword evidence="11" id="KW-0472">Membrane</keyword>
<evidence type="ECO:0000256" key="17">
    <source>
        <dbReference type="ARBA" id="ARBA00060492"/>
    </source>
</evidence>
<sequence length="316" mass="35325">MLYLHLVPRLLKLRGVLAAGLRCVLLIHADNTPPKGGLVDVSTDKPLAPGTSIPNQKEDKSKIPETPHDPSKSDAQNKMQELNHSDVEAENSEKQLSGTTPSLTSPTSAPAPTTTSKPSPHPAVPGFWNVTDSSNHPCIMIKGTISLNVTWENKENKTETMKIDFEPETKTIGSCPEKYIRWILDSHNSSFQFKFFVNESTKEVYVGRVDGQINTTETVPFNNTKIHAFETPLNKSYACGKSIELPLAEEGGKHVSVTLNDFQIQAFKNSKNRGFDEKRTRRVFEDLYKLFMTENRRYEPVFLEAGYRESVSLSSV</sequence>
<organism evidence="23 24">
    <name type="scientific">Parthenolecanium corni</name>
    <dbReference type="NCBI Taxonomy" id="536013"/>
    <lineage>
        <taxon>Eukaryota</taxon>
        <taxon>Metazoa</taxon>
        <taxon>Ecdysozoa</taxon>
        <taxon>Arthropoda</taxon>
        <taxon>Hexapoda</taxon>
        <taxon>Insecta</taxon>
        <taxon>Pterygota</taxon>
        <taxon>Neoptera</taxon>
        <taxon>Paraneoptera</taxon>
        <taxon>Hemiptera</taxon>
        <taxon>Sternorrhyncha</taxon>
        <taxon>Coccoidea</taxon>
        <taxon>Coccidae</taxon>
        <taxon>Parthenolecanium</taxon>
    </lineage>
</organism>
<evidence type="ECO:0000256" key="21">
    <source>
        <dbReference type="SAM" id="SignalP"/>
    </source>
</evidence>
<keyword evidence="9" id="KW-1133">Transmembrane helix</keyword>
<dbReference type="AlphaFoldDB" id="A0AAN9XYJ4"/>
<comment type="function">
    <text evidence="16">Plays a role in short-term synaptic plasticity in a subset of GABAergic neurons in the brain.</text>
</comment>
<evidence type="ECO:0000256" key="13">
    <source>
        <dbReference type="ARBA" id="ARBA00023273"/>
    </source>
</evidence>
<evidence type="ECO:0000313" key="23">
    <source>
        <dbReference type="EMBL" id="KAK7574377.1"/>
    </source>
</evidence>
<evidence type="ECO:0000256" key="15">
    <source>
        <dbReference type="ARBA" id="ARBA00029428"/>
    </source>
</evidence>
<keyword evidence="7 21" id="KW-0732">Signal</keyword>
<keyword evidence="10" id="KW-0770">Synapse</keyword>
<feature type="domain" description="Lysosome-associated membrane glycoprotein 2-like luminal" evidence="22">
    <location>
        <begin position="128"/>
        <end position="268"/>
    </location>
</feature>
<evidence type="ECO:0000256" key="1">
    <source>
        <dbReference type="ARBA" id="ARBA00004151"/>
    </source>
</evidence>
<comment type="similarity">
    <text evidence="5">Belongs to the LAMP family.</text>
</comment>
<evidence type="ECO:0000256" key="7">
    <source>
        <dbReference type="ARBA" id="ARBA00022729"/>
    </source>
</evidence>
<dbReference type="Proteomes" id="UP001367676">
    <property type="component" value="Unassembled WGS sequence"/>
</dbReference>
<feature type="region of interest" description="Disordered" evidence="20">
    <location>
        <begin position="32"/>
        <end position="127"/>
    </location>
</feature>
<dbReference type="InterPro" id="IPR002000">
    <property type="entry name" value="Lysosome-assoc_membr_glycop"/>
</dbReference>
<dbReference type="GO" id="GO:0072594">
    <property type="term" value="P:establishment of protein localization to organelle"/>
    <property type="evidence" value="ECO:0007669"/>
    <property type="project" value="TreeGrafter"/>
</dbReference>
<protein>
    <recommendedName>
        <fullName evidence="18">Lysosome-associated membrane glycoprotein 5</fullName>
    </recommendedName>
    <alternativeName>
        <fullName evidence="19">Lysosome-associated membrane protein 5</fullName>
    </alternativeName>
</protein>
<evidence type="ECO:0000259" key="22">
    <source>
        <dbReference type="Pfam" id="PF01299"/>
    </source>
</evidence>
<evidence type="ECO:0000313" key="24">
    <source>
        <dbReference type="Proteomes" id="UP001367676"/>
    </source>
</evidence>
<evidence type="ECO:0000256" key="18">
    <source>
        <dbReference type="ARBA" id="ARBA00074379"/>
    </source>
</evidence>
<dbReference type="GO" id="GO:0005886">
    <property type="term" value="C:plasma membrane"/>
    <property type="evidence" value="ECO:0007669"/>
    <property type="project" value="UniProtKB-SubCell"/>
</dbReference>
<reference evidence="23 24" key="1">
    <citation type="submission" date="2024-03" db="EMBL/GenBank/DDBJ databases">
        <title>Adaptation during the transition from Ophiocordyceps entomopathogen to insect associate is accompanied by gene loss and intensified selection.</title>
        <authorList>
            <person name="Ward C.M."/>
            <person name="Onetto C.A."/>
            <person name="Borneman A.R."/>
        </authorList>
    </citation>
    <scope>NUCLEOTIDE SEQUENCE [LARGE SCALE GENOMIC DNA]</scope>
    <source>
        <strain evidence="23">AWRI1</strain>
        <tissue evidence="23">Single Adult Female</tissue>
    </source>
</reference>
<evidence type="ECO:0000256" key="9">
    <source>
        <dbReference type="ARBA" id="ARBA00022989"/>
    </source>
</evidence>
<evidence type="ECO:0000256" key="14">
    <source>
        <dbReference type="ARBA" id="ARBA00023329"/>
    </source>
</evidence>
<dbReference type="InterPro" id="IPR048528">
    <property type="entry name" value="Lamp2-like_luminal"/>
</dbReference>
<keyword evidence="13" id="KW-0966">Cell projection</keyword>
<evidence type="ECO:0000256" key="16">
    <source>
        <dbReference type="ARBA" id="ARBA00053950"/>
    </source>
</evidence>
<dbReference type="EMBL" id="JBBCAQ010000037">
    <property type="protein sequence ID" value="KAK7574377.1"/>
    <property type="molecule type" value="Genomic_DNA"/>
</dbReference>
<dbReference type="PANTHER" id="PTHR11506">
    <property type="entry name" value="LYSOSOME-ASSOCIATED MEMBRANE GLYCOPROTEIN"/>
    <property type="match status" value="1"/>
</dbReference>
<keyword evidence="12" id="KW-0325">Glycoprotein</keyword>
<evidence type="ECO:0000256" key="4">
    <source>
        <dbReference type="ARBA" id="ARBA00004279"/>
    </source>
</evidence>
<keyword evidence="6" id="KW-0812">Transmembrane</keyword>
<feature type="signal peptide" evidence="21">
    <location>
        <begin position="1"/>
        <end position="18"/>
    </location>
</feature>
<keyword evidence="8" id="KW-0967">Endosome</keyword>
<comment type="subcellular location">
    <subcellularLocation>
        <location evidence="4">Cell projection</location>
        <location evidence="4">Dendrite</location>
    </subcellularLocation>
    <subcellularLocation>
        <location evidence="17">Cell projection</location>
        <location evidence="17">Growth cone membrane</location>
        <topology evidence="17">Single-pass type I membrane protein</topology>
    </subcellularLocation>
    <subcellularLocation>
        <location evidence="15">Cytoplasmic vesicle</location>
        <location evidence="15">Secretory vesicle</location>
        <location evidence="15">Synaptic vesicle membrane</location>
        <topology evidence="15">Single-pass type I membrane protein</topology>
    </subcellularLocation>
    <subcellularLocation>
        <location evidence="2">Early endosome membrane</location>
        <topology evidence="2">Single-pass type I membrane protein</topology>
    </subcellularLocation>
    <subcellularLocation>
        <location evidence="1">Endoplasmic reticulum-Golgi intermediate compartment membrane</location>
        <topology evidence="1">Single-pass type I membrane protein</topology>
    </subcellularLocation>
    <subcellularLocation>
        <location evidence="3">Recycling endosome</location>
    </subcellularLocation>
</comment>
<evidence type="ECO:0000256" key="2">
    <source>
        <dbReference type="ARBA" id="ARBA00004158"/>
    </source>
</evidence>
<dbReference type="GO" id="GO:0031902">
    <property type="term" value="C:late endosome membrane"/>
    <property type="evidence" value="ECO:0007669"/>
    <property type="project" value="TreeGrafter"/>
</dbReference>
<dbReference type="Pfam" id="PF01299">
    <property type="entry name" value="Lamp2-like_luminal"/>
    <property type="match status" value="1"/>
</dbReference>
<feature type="compositionally biased region" description="Basic and acidic residues" evidence="20">
    <location>
        <begin position="81"/>
        <end position="93"/>
    </location>
</feature>
<evidence type="ECO:0000256" key="12">
    <source>
        <dbReference type="ARBA" id="ARBA00023180"/>
    </source>
</evidence>
<evidence type="ECO:0000256" key="6">
    <source>
        <dbReference type="ARBA" id="ARBA00022692"/>
    </source>
</evidence>
<keyword evidence="24" id="KW-1185">Reference proteome</keyword>
<evidence type="ECO:0000256" key="3">
    <source>
        <dbReference type="ARBA" id="ARBA00004172"/>
    </source>
</evidence>
<evidence type="ECO:0000256" key="20">
    <source>
        <dbReference type="SAM" id="MobiDB-lite"/>
    </source>
</evidence>
<accession>A0AAN9XYJ4</accession>
<dbReference type="GO" id="GO:0005765">
    <property type="term" value="C:lysosomal membrane"/>
    <property type="evidence" value="ECO:0007669"/>
    <property type="project" value="TreeGrafter"/>
</dbReference>
<feature type="compositionally biased region" description="Basic and acidic residues" evidence="20">
    <location>
        <begin position="56"/>
        <end position="72"/>
    </location>
</feature>
<feature type="compositionally biased region" description="Low complexity" evidence="20">
    <location>
        <begin position="97"/>
        <end position="118"/>
    </location>
</feature>
<dbReference type="Gene3D" id="2.40.160.110">
    <property type="match status" value="1"/>
</dbReference>
<evidence type="ECO:0000256" key="8">
    <source>
        <dbReference type="ARBA" id="ARBA00022753"/>
    </source>
</evidence>
<evidence type="ECO:0000256" key="5">
    <source>
        <dbReference type="ARBA" id="ARBA00009644"/>
    </source>
</evidence>
<feature type="chain" id="PRO_5042949408" description="Lysosome-associated membrane glycoprotein 5" evidence="21">
    <location>
        <begin position="19"/>
        <end position="316"/>
    </location>
</feature>
<gene>
    <name evidence="23" type="ORF">V9T40_011568</name>
</gene>
<evidence type="ECO:0000256" key="11">
    <source>
        <dbReference type="ARBA" id="ARBA00023136"/>
    </source>
</evidence>
<comment type="caution">
    <text evidence="23">The sequence shown here is derived from an EMBL/GenBank/DDBJ whole genome shotgun (WGS) entry which is preliminary data.</text>
</comment>
<dbReference type="PANTHER" id="PTHR11506:SF35">
    <property type="entry name" value="LYSOSOME-ASSOCIATED MEMBRANE GLYCOPROTEIN 5"/>
    <property type="match status" value="1"/>
</dbReference>
<proteinExistence type="inferred from homology"/>